<dbReference type="Gene3D" id="1.10.375.10">
    <property type="entry name" value="Human Immunodeficiency Virus Type 1 Capsid Protein"/>
    <property type="match status" value="1"/>
</dbReference>
<dbReference type="InterPro" id="IPR008919">
    <property type="entry name" value="Retrov_capsid_N"/>
</dbReference>
<comment type="subcellular location">
    <subcellularLocation>
        <location evidence="1">Membrane</location>
    </subcellularLocation>
</comment>
<dbReference type="GO" id="GO:0005198">
    <property type="term" value="F:structural molecule activity"/>
    <property type="evidence" value="ECO:0007669"/>
    <property type="project" value="InterPro"/>
</dbReference>
<dbReference type="PANTHER" id="PTHR40389:SF2">
    <property type="entry name" value="ENDOGENOUS RETROVIRUS GROUP K MEMBER 24 GAG POLYPROTEIN-RELATED"/>
    <property type="match status" value="1"/>
</dbReference>
<dbReference type="Pfam" id="PF02337">
    <property type="entry name" value="Gag_p10"/>
    <property type="match status" value="1"/>
</dbReference>
<dbReference type="SUPFAM" id="SSF47836">
    <property type="entry name" value="Retroviral matrix proteins"/>
    <property type="match status" value="1"/>
</dbReference>
<evidence type="ECO:0000256" key="2">
    <source>
        <dbReference type="ARBA" id="ARBA00022707"/>
    </source>
</evidence>
<keyword evidence="4" id="KW-0472">Membrane</keyword>
<reference evidence="6" key="1">
    <citation type="submission" date="2019-05" db="EMBL/GenBank/DDBJ databases">
        <authorList>
            <person name="Zhang S."/>
            <person name="Liu J."/>
        </authorList>
    </citation>
    <scope>NUCLEOTIDE SEQUENCE [LARGE SCALE GENOMIC DNA]</scope>
</reference>
<keyword evidence="3" id="KW-0677">Repeat</keyword>
<protein>
    <recommendedName>
        <fullName evidence="5">Beta-retroviral matrix protein domain-containing protein</fullName>
    </recommendedName>
</protein>
<evidence type="ECO:0000313" key="6">
    <source>
        <dbReference type="Ensembl" id="ENSBGRP00000020174.1"/>
    </source>
</evidence>
<evidence type="ECO:0000259" key="5">
    <source>
        <dbReference type="Pfam" id="PF02337"/>
    </source>
</evidence>
<dbReference type="Gene3D" id="1.10.150.490">
    <property type="entry name" value="Retroviral GAG p10 protein"/>
    <property type="match status" value="1"/>
</dbReference>
<keyword evidence="2" id="KW-0519">Myristate</keyword>
<dbReference type="InterPro" id="IPR050195">
    <property type="entry name" value="Primate_lentivir_Gag_pol-like"/>
</dbReference>
<keyword evidence="7" id="KW-1185">Reference proteome</keyword>
<feature type="domain" description="Beta-retroviral matrix protein" evidence="5">
    <location>
        <begin position="9"/>
        <end position="88"/>
    </location>
</feature>
<dbReference type="PANTHER" id="PTHR40389">
    <property type="entry name" value="ENDOGENOUS RETROVIRUS GROUP K MEMBER 24 GAG POLYPROTEIN-RELATED"/>
    <property type="match status" value="1"/>
</dbReference>
<dbReference type="GO" id="GO:0016020">
    <property type="term" value="C:membrane"/>
    <property type="evidence" value="ECO:0007669"/>
    <property type="project" value="UniProtKB-SubCell"/>
</dbReference>
<dbReference type="Pfam" id="PF00607">
    <property type="entry name" value="Gag_p24"/>
    <property type="match status" value="1"/>
</dbReference>
<dbReference type="InterPro" id="IPR038124">
    <property type="entry name" value="B_retro_matrix_sf"/>
</dbReference>
<proteinExistence type="predicted"/>
<keyword evidence="2" id="KW-0449">Lipoprotein</keyword>
<evidence type="ECO:0000256" key="3">
    <source>
        <dbReference type="ARBA" id="ARBA00022737"/>
    </source>
</evidence>
<accession>A0A8B9XEL3</accession>
<evidence type="ECO:0000313" key="7">
    <source>
        <dbReference type="Proteomes" id="UP000694520"/>
    </source>
</evidence>
<dbReference type="InterPro" id="IPR003322">
    <property type="entry name" value="B_retro_matrix"/>
</dbReference>
<dbReference type="Ensembl" id="ENSBGRT00000023337.1">
    <property type="protein sequence ID" value="ENSBGRP00000020174.1"/>
    <property type="gene ID" value="ENSBGRG00000012763.1"/>
</dbReference>
<organism evidence="6 7">
    <name type="scientific">Bos mutus grunniens</name>
    <name type="common">Wild yak</name>
    <name type="synonym">Bos grunniens</name>
    <dbReference type="NCBI Taxonomy" id="30521"/>
    <lineage>
        <taxon>Eukaryota</taxon>
        <taxon>Metazoa</taxon>
        <taxon>Chordata</taxon>
        <taxon>Craniata</taxon>
        <taxon>Vertebrata</taxon>
        <taxon>Euteleostomi</taxon>
        <taxon>Mammalia</taxon>
        <taxon>Eutheria</taxon>
        <taxon>Laurasiatheria</taxon>
        <taxon>Artiodactyla</taxon>
        <taxon>Ruminantia</taxon>
        <taxon>Pecora</taxon>
        <taxon>Bovidae</taxon>
        <taxon>Bovinae</taxon>
        <taxon>Bos</taxon>
    </lineage>
</organism>
<sequence>MGQHNSKIPFISIMHHFLKQNGVNVSRDQLNDCYHILLEHNPWFPEEGTLDLDIWKRIKNNVLRAYRQGVRIPPQWWVTWSLIRAVIEQIEGHNVDLEVETVRSLHEYELKEQDMQGALKYKNVMLNQTQSLEKQLGDVCIQDVSKPKPLGVEVISFNGQPKPEVFPSAPPVTAVTNFARTNHFTPPQEMPACAFAFPIQFDQPAQGQNAWAGLGFGMLSSFKKACTLYGPTSPYCVEFLRGWADHWMPCDFFQVAKMVLNPQQLLQWQMWVDDEAQQMTTDQQSRGNPANLAYDILTGTGAMADMTAQLDTITPQMLHFIREISCQAWAKVDNVNSDGSFVKITQGHEEEYAQFIGKLKDAVKIYQRLNLTKYYFKTTCL</sequence>
<dbReference type="InterPro" id="IPR010999">
    <property type="entry name" value="Retrovr_matrix"/>
</dbReference>
<name>A0A8B9XEL3_BOSMU</name>
<dbReference type="GeneTree" id="ENSGT01050000248486"/>
<evidence type="ECO:0000256" key="1">
    <source>
        <dbReference type="ARBA" id="ARBA00004370"/>
    </source>
</evidence>
<dbReference type="SUPFAM" id="SSF47943">
    <property type="entry name" value="Retrovirus capsid protein, N-terminal core domain"/>
    <property type="match status" value="1"/>
</dbReference>
<dbReference type="Proteomes" id="UP000694520">
    <property type="component" value="Chromosome 25"/>
</dbReference>
<reference evidence="6" key="2">
    <citation type="submission" date="2025-08" db="UniProtKB">
        <authorList>
            <consortium name="Ensembl"/>
        </authorList>
    </citation>
    <scope>IDENTIFICATION</scope>
</reference>
<dbReference type="AlphaFoldDB" id="A0A8B9XEL3"/>
<evidence type="ECO:0000256" key="4">
    <source>
        <dbReference type="ARBA" id="ARBA00023136"/>
    </source>
</evidence>
<dbReference type="GO" id="GO:0016032">
    <property type="term" value="P:viral process"/>
    <property type="evidence" value="ECO:0007669"/>
    <property type="project" value="InterPro"/>
</dbReference>
<reference evidence="6" key="3">
    <citation type="submission" date="2025-09" db="UniProtKB">
        <authorList>
            <consortium name="Ensembl"/>
        </authorList>
    </citation>
    <scope>IDENTIFICATION</scope>
</reference>